<evidence type="ECO:0000256" key="4">
    <source>
        <dbReference type="ARBA" id="ARBA00022989"/>
    </source>
</evidence>
<dbReference type="PANTHER" id="PTHR30477:SF0">
    <property type="entry name" value="METAL TRANSPORT SYSTEM MEMBRANE PROTEIN TM_0125-RELATED"/>
    <property type="match status" value="1"/>
</dbReference>
<feature type="transmembrane region" description="Helical" evidence="7">
    <location>
        <begin position="215"/>
        <end position="233"/>
    </location>
</feature>
<evidence type="ECO:0000256" key="2">
    <source>
        <dbReference type="ARBA" id="ARBA00008034"/>
    </source>
</evidence>
<keyword evidence="3 6" id="KW-0812">Transmembrane</keyword>
<dbReference type="Gene3D" id="1.10.3470.10">
    <property type="entry name" value="ABC transporter involved in vitamin B12 uptake, BtuC"/>
    <property type="match status" value="1"/>
</dbReference>
<organism evidence="8 9">
    <name type="scientific">Paenibacillus catalpae</name>
    <dbReference type="NCBI Taxonomy" id="1045775"/>
    <lineage>
        <taxon>Bacteria</taxon>
        <taxon>Bacillati</taxon>
        <taxon>Bacillota</taxon>
        <taxon>Bacilli</taxon>
        <taxon>Bacillales</taxon>
        <taxon>Paenibacillaceae</taxon>
        <taxon>Paenibacillus</taxon>
    </lineage>
</organism>
<feature type="transmembrane region" description="Helical" evidence="7">
    <location>
        <begin position="6"/>
        <end position="30"/>
    </location>
</feature>
<keyword evidence="6" id="KW-0813">Transport</keyword>
<evidence type="ECO:0000256" key="6">
    <source>
        <dbReference type="RuleBase" id="RU003943"/>
    </source>
</evidence>
<comment type="similarity">
    <text evidence="2 6">Belongs to the ABC-3 integral membrane protein family.</text>
</comment>
<dbReference type="GO" id="GO:0010043">
    <property type="term" value="P:response to zinc ion"/>
    <property type="evidence" value="ECO:0007669"/>
    <property type="project" value="TreeGrafter"/>
</dbReference>
<name>A0A1I1V353_9BACL</name>
<protein>
    <submittedName>
        <fullName evidence="8">Zinc transport system permease protein</fullName>
    </submittedName>
</protein>
<evidence type="ECO:0000256" key="5">
    <source>
        <dbReference type="ARBA" id="ARBA00023136"/>
    </source>
</evidence>
<dbReference type="STRING" id="1045775.SAMN05216378_1373"/>
<evidence type="ECO:0000256" key="1">
    <source>
        <dbReference type="ARBA" id="ARBA00004141"/>
    </source>
</evidence>
<evidence type="ECO:0000256" key="7">
    <source>
        <dbReference type="SAM" id="Phobius"/>
    </source>
</evidence>
<dbReference type="EMBL" id="FOMT01000001">
    <property type="protein sequence ID" value="SFD77467.1"/>
    <property type="molecule type" value="Genomic_DNA"/>
</dbReference>
<dbReference type="GO" id="GO:0043190">
    <property type="term" value="C:ATP-binding cassette (ABC) transporter complex"/>
    <property type="evidence" value="ECO:0007669"/>
    <property type="project" value="InterPro"/>
</dbReference>
<dbReference type="GO" id="GO:0055085">
    <property type="term" value="P:transmembrane transport"/>
    <property type="evidence" value="ECO:0007669"/>
    <property type="project" value="InterPro"/>
</dbReference>
<evidence type="ECO:0000313" key="9">
    <source>
        <dbReference type="Proteomes" id="UP000198855"/>
    </source>
</evidence>
<feature type="transmembrane region" description="Helical" evidence="7">
    <location>
        <begin position="245"/>
        <end position="266"/>
    </location>
</feature>
<dbReference type="AlphaFoldDB" id="A0A1I1V353"/>
<feature type="transmembrane region" description="Helical" evidence="7">
    <location>
        <begin position="60"/>
        <end position="76"/>
    </location>
</feature>
<accession>A0A1I1V353</accession>
<keyword evidence="4 7" id="KW-1133">Transmembrane helix</keyword>
<gene>
    <name evidence="8" type="ORF">SAMN05216378_1373</name>
</gene>
<reference evidence="9" key="1">
    <citation type="submission" date="2016-10" db="EMBL/GenBank/DDBJ databases">
        <authorList>
            <person name="Varghese N."/>
            <person name="Submissions S."/>
        </authorList>
    </citation>
    <scope>NUCLEOTIDE SEQUENCE [LARGE SCALE GENOMIC DNA]</scope>
    <source>
        <strain evidence="9">CGMCC 1.10784</strain>
    </source>
</reference>
<keyword evidence="9" id="KW-1185">Reference proteome</keyword>
<sequence>MLHYDFMQRAFCAGGIIALIASALGVYLLLRRQALMADMLSHVSLAGVAAGAYLRINPSITGFIVAIIGAIAVEYVRKAYKTYSELSVAIIMVGGLSVSIILMTMNKTINKSFSSYLFGSVVAVNQLELTMMLAAALIGALFFFLLRKPLYIISFDEESARTSGIPVQWISVGFSIITGMIVAAAMPIVGVLLVSSLIILPAALSVRIAPSFTSAILVSMGIGLTGTFTGLTASYELSTPPGGTIAFILLLFLVSGLCVRKIILLASKSTSKKMRPEIAVKESRISKNGLSSNLQKIRQR</sequence>
<evidence type="ECO:0000313" key="8">
    <source>
        <dbReference type="EMBL" id="SFD77467.1"/>
    </source>
</evidence>
<dbReference type="InterPro" id="IPR037294">
    <property type="entry name" value="ABC_BtuC-like"/>
</dbReference>
<proteinExistence type="inferred from homology"/>
<feature type="transmembrane region" description="Helical" evidence="7">
    <location>
        <begin position="88"/>
        <end position="109"/>
    </location>
</feature>
<dbReference type="Pfam" id="PF00950">
    <property type="entry name" value="ABC-3"/>
    <property type="match status" value="1"/>
</dbReference>
<dbReference type="InterPro" id="IPR001626">
    <property type="entry name" value="ABC_TroCD"/>
</dbReference>
<dbReference type="Proteomes" id="UP000198855">
    <property type="component" value="Unassembled WGS sequence"/>
</dbReference>
<comment type="subcellular location">
    <subcellularLocation>
        <location evidence="6">Cell membrane</location>
        <topology evidence="6">Multi-pass membrane protein</topology>
    </subcellularLocation>
    <subcellularLocation>
        <location evidence="1">Membrane</location>
        <topology evidence="1">Multi-pass membrane protein</topology>
    </subcellularLocation>
</comment>
<dbReference type="PANTHER" id="PTHR30477">
    <property type="entry name" value="ABC-TRANSPORTER METAL-BINDING PROTEIN"/>
    <property type="match status" value="1"/>
</dbReference>
<dbReference type="SUPFAM" id="SSF81345">
    <property type="entry name" value="ABC transporter involved in vitamin B12 uptake, BtuC"/>
    <property type="match status" value="1"/>
</dbReference>
<evidence type="ECO:0000256" key="3">
    <source>
        <dbReference type="ARBA" id="ARBA00022692"/>
    </source>
</evidence>
<feature type="transmembrane region" description="Helical" evidence="7">
    <location>
        <begin position="129"/>
        <end position="146"/>
    </location>
</feature>
<dbReference type="CDD" id="cd06550">
    <property type="entry name" value="TM_ABC_iron-siderophores_like"/>
    <property type="match status" value="1"/>
</dbReference>
<keyword evidence="5 7" id="KW-0472">Membrane</keyword>